<proteinExistence type="inferred from homology"/>
<dbReference type="EC" id="1.13.11.52" evidence="5"/>
<keyword evidence="7" id="KW-1185">Reference proteome</keyword>
<name>A0A2T2NK47_CORCC</name>
<keyword evidence="4 5" id="KW-0349">Heme</keyword>
<dbReference type="InterPro" id="IPR037217">
    <property type="entry name" value="Trp/Indoleamine_2_3_dOase-like"/>
</dbReference>
<evidence type="ECO:0000313" key="7">
    <source>
        <dbReference type="Proteomes" id="UP000240883"/>
    </source>
</evidence>
<dbReference type="Proteomes" id="UP000240883">
    <property type="component" value="Unassembled WGS sequence"/>
</dbReference>
<keyword evidence="5 6" id="KW-0223">Dioxygenase</keyword>
<comment type="similarity">
    <text evidence="1 5">Belongs to the indoleamine 2,3-dioxygenase family.</text>
</comment>
<feature type="binding site" description="proximal binding residue" evidence="4">
    <location>
        <position position="380"/>
    </location>
    <ligand>
        <name>heme b</name>
        <dbReference type="ChEBI" id="CHEBI:60344"/>
    </ligand>
    <ligandPart>
        <name>Fe</name>
        <dbReference type="ChEBI" id="CHEBI:18248"/>
    </ligandPart>
</feature>
<accession>A0A2T2NK47</accession>
<dbReference type="PANTHER" id="PTHR28657:SF3">
    <property type="entry name" value="INDOLEAMINE 2,3-DIOXYGENASE"/>
    <property type="match status" value="1"/>
</dbReference>
<keyword evidence="3 4" id="KW-0408">Iron</keyword>
<evidence type="ECO:0000313" key="6">
    <source>
        <dbReference type="EMBL" id="PSN65729.1"/>
    </source>
</evidence>
<dbReference type="Pfam" id="PF01231">
    <property type="entry name" value="IDO"/>
    <property type="match status" value="1"/>
</dbReference>
<keyword evidence="2 4" id="KW-0479">Metal-binding</keyword>
<evidence type="ECO:0000256" key="5">
    <source>
        <dbReference type="RuleBase" id="RU369119"/>
    </source>
</evidence>
<evidence type="ECO:0000256" key="4">
    <source>
        <dbReference type="PIRSR" id="PIRSR600898-1"/>
    </source>
</evidence>
<keyword evidence="5" id="KW-0560">Oxidoreductase</keyword>
<reference evidence="6 7" key="1">
    <citation type="journal article" date="2018" name="Front. Microbiol.">
        <title>Genome-Wide Analysis of Corynespora cassiicola Leaf Fall Disease Putative Effectors.</title>
        <authorList>
            <person name="Lopez D."/>
            <person name="Ribeiro S."/>
            <person name="Label P."/>
            <person name="Fumanal B."/>
            <person name="Venisse J.S."/>
            <person name="Kohler A."/>
            <person name="de Oliveira R.R."/>
            <person name="Labutti K."/>
            <person name="Lipzen A."/>
            <person name="Lail K."/>
            <person name="Bauer D."/>
            <person name="Ohm R.A."/>
            <person name="Barry K.W."/>
            <person name="Spatafora J."/>
            <person name="Grigoriev I.V."/>
            <person name="Martin F.M."/>
            <person name="Pujade-Renaud V."/>
        </authorList>
    </citation>
    <scope>NUCLEOTIDE SEQUENCE [LARGE SCALE GENOMIC DNA]</scope>
    <source>
        <strain evidence="6 7">Philippines</strain>
    </source>
</reference>
<dbReference type="SUPFAM" id="SSF140959">
    <property type="entry name" value="Indolic compounds 2,3-dioxygenase-like"/>
    <property type="match status" value="1"/>
</dbReference>
<dbReference type="GO" id="GO:0046872">
    <property type="term" value="F:metal ion binding"/>
    <property type="evidence" value="ECO:0007669"/>
    <property type="project" value="UniProtKB-UniRule"/>
</dbReference>
<dbReference type="GO" id="GO:0033754">
    <property type="term" value="F:indoleamine 2,3-dioxygenase activity"/>
    <property type="evidence" value="ECO:0007669"/>
    <property type="project" value="UniProtKB-EC"/>
</dbReference>
<dbReference type="GO" id="GO:0019441">
    <property type="term" value="P:L-tryptophan catabolic process to kynurenine"/>
    <property type="evidence" value="ECO:0007669"/>
    <property type="project" value="UniProtKB-UniRule"/>
</dbReference>
<gene>
    <name evidence="6" type="ORF">BS50DRAFT_574256</name>
</gene>
<dbReference type="AlphaFoldDB" id="A0A2T2NK47"/>
<dbReference type="FunFam" id="1.20.58.480:FF:000005">
    <property type="entry name" value="Indoleamine 2,3-dioxygenase family protein"/>
    <property type="match status" value="1"/>
</dbReference>
<dbReference type="Gene3D" id="1.20.58.480">
    <property type="match status" value="1"/>
</dbReference>
<dbReference type="PANTHER" id="PTHR28657">
    <property type="entry name" value="INDOLEAMINE 2,3-DIOXYGENASE"/>
    <property type="match status" value="1"/>
</dbReference>
<evidence type="ECO:0000256" key="2">
    <source>
        <dbReference type="ARBA" id="ARBA00022723"/>
    </source>
</evidence>
<dbReference type="STRING" id="1448308.A0A2T2NK47"/>
<comment type="catalytic activity">
    <reaction evidence="5">
        <text>L-tryptophan + O2 = N-formyl-L-kynurenine</text>
        <dbReference type="Rhea" id="RHEA:24536"/>
        <dbReference type="ChEBI" id="CHEBI:15379"/>
        <dbReference type="ChEBI" id="CHEBI:57912"/>
        <dbReference type="ChEBI" id="CHEBI:58629"/>
    </reaction>
</comment>
<dbReference type="OrthoDB" id="10262710at2759"/>
<dbReference type="EMBL" id="KZ678136">
    <property type="protein sequence ID" value="PSN65729.1"/>
    <property type="molecule type" value="Genomic_DNA"/>
</dbReference>
<evidence type="ECO:0000256" key="3">
    <source>
        <dbReference type="ARBA" id="ARBA00023004"/>
    </source>
</evidence>
<protein>
    <recommendedName>
        <fullName evidence="5">Indoleamine 2,3-dioxygenase</fullName>
        <ecNumber evidence="5">1.13.11.52</ecNumber>
    </recommendedName>
</protein>
<comment type="function">
    <text evidence="5">Produces N-formyl-kynurenine through the oxidation of tryptophan.</text>
</comment>
<organism evidence="6 7">
    <name type="scientific">Corynespora cassiicola Philippines</name>
    <dbReference type="NCBI Taxonomy" id="1448308"/>
    <lineage>
        <taxon>Eukaryota</taxon>
        <taxon>Fungi</taxon>
        <taxon>Dikarya</taxon>
        <taxon>Ascomycota</taxon>
        <taxon>Pezizomycotina</taxon>
        <taxon>Dothideomycetes</taxon>
        <taxon>Pleosporomycetidae</taxon>
        <taxon>Pleosporales</taxon>
        <taxon>Corynesporascaceae</taxon>
        <taxon>Corynespora</taxon>
    </lineage>
</organism>
<evidence type="ECO:0000256" key="1">
    <source>
        <dbReference type="ARBA" id="ARBA00007119"/>
    </source>
</evidence>
<dbReference type="InterPro" id="IPR000898">
    <property type="entry name" value="Indolamine_dOase"/>
</dbReference>
<sequence>MAPLSFDFPVLDDTRADDHSLPAFMVSTTRGFLPRQEPVVELPEEFAPLESLLQRMPIRTLSGEPGLLAEFKFGETVEKELPDLSDAVEKYREDLVVMNALYRDYSFLASAYLLEPCHERFLRDEPYGLGRQKLPRNISLPIVKVAEIAGFKPFMEYAGSYALFNYRLEDPSKGLEYDNLRLVRAFEQGLDPTSSEAGFVLVHIAMVKESGEMVKGTAQMLEGCTAQDRERFDEGLRTLVAGLRRVNAVMNTMWNRSKPQGYTTFRTFIFGITSQSMFPNGVIYEGVSEEPMSFRGESGANDSMIPMCDNLLQIKMPETPLTDILKDFRQYRPGNHREFLEAVRETAEASGVREFAIGDSVSAALYLQALDQVRDFRWRHWCFTREYILKRTSHPTATGGSPIVTWLPNQLQAVMAQMVDTSGYCQSVHGVSDIMDTVNLQRETLAKEVAKYCGERGVAAS</sequence>
<dbReference type="GO" id="GO:0020037">
    <property type="term" value="F:heme binding"/>
    <property type="evidence" value="ECO:0007669"/>
    <property type="project" value="UniProtKB-UniRule"/>
</dbReference>